<keyword evidence="3" id="KW-1133">Transmembrane helix</keyword>
<accession>A0A6I4IRA0</accession>
<organism evidence="4 5">
    <name type="scientific">Mucilaginibacter aquatilis</name>
    <dbReference type="NCBI Taxonomy" id="1517760"/>
    <lineage>
        <taxon>Bacteria</taxon>
        <taxon>Pseudomonadati</taxon>
        <taxon>Bacteroidota</taxon>
        <taxon>Sphingobacteriia</taxon>
        <taxon>Sphingobacteriales</taxon>
        <taxon>Sphingobacteriaceae</taxon>
        <taxon>Mucilaginibacter</taxon>
    </lineage>
</organism>
<feature type="coiled-coil region" evidence="1">
    <location>
        <begin position="30"/>
        <end position="57"/>
    </location>
</feature>
<gene>
    <name evidence="4" type="ORF">GO816_18520</name>
</gene>
<protein>
    <submittedName>
        <fullName evidence="4">Uncharacterized protein</fullName>
    </submittedName>
</protein>
<keyword evidence="3" id="KW-0472">Membrane</keyword>
<keyword evidence="5" id="KW-1185">Reference proteome</keyword>
<dbReference type="EMBL" id="WQLA01000008">
    <property type="protein sequence ID" value="MVN93133.1"/>
    <property type="molecule type" value="Genomic_DNA"/>
</dbReference>
<evidence type="ECO:0000256" key="3">
    <source>
        <dbReference type="SAM" id="Phobius"/>
    </source>
</evidence>
<sequence>MDKRIHDYIESGILEAFVTGATSANEEREVLQMKKQFPEVEQALNELEIDMEKLAMRMASPPPPQLWDRIESEINGLTVTSKHLPQHPGDESQRSSQHNHKPDSGFIEVEGSSTHMRIHKVWRWVFAAVFILGKVFLGFAIYYYLENRQAKENIQELKLEIRQLKSNR</sequence>
<dbReference type="Proteomes" id="UP000434850">
    <property type="component" value="Unassembled WGS sequence"/>
</dbReference>
<evidence type="ECO:0000256" key="2">
    <source>
        <dbReference type="SAM" id="MobiDB-lite"/>
    </source>
</evidence>
<dbReference type="OrthoDB" id="952577at2"/>
<feature type="region of interest" description="Disordered" evidence="2">
    <location>
        <begin position="78"/>
        <end position="107"/>
    </location>
</feature>
<proteinExistence type="predicted"/>
<dbReference type="AlphaFoldDB" id="A0A6I4IRA0"/>
<evidence type="ECO:0000313" key="5">
    <source>
        <dbReference type="Proteomes" id="UP000434850"/>
    </source>
</evidence>
<keyword evidence="3" id="KW-0812">Transmembrane</keyword>
<evidence type="ECO:0000256" key="1">
    <source>
        <dbReference type="SAM" id="Coils"/>
    </source>
</evidence>
<feature type="transmembrane region" description="Helical" evidence="3">
    <location>
        <begin position="124"/>
        <end position="145"/>
    </location>
</feature>
<dbReference type="RefSeq" id="WP_157543445.1">
    <property type="nucleotide sequence ID" value="NZ_WQLA01000008.1"/>
</dbReference>
<evidence type="ECO:0000313" key="4">
    <source>
        <dbReference type="EMBL" id="MVN93133.1"/>
    </source>
</evidence>
<name>A0A6I4IRA0_9SPHI</name>
<comment type="caution">
    <text evidence="4">The sequence shown here is derived from an EMBL/GenBank/DDBJ whole genome shotgun (WGS) entry which is preliminary data.</text>
</comment>
<reference evidence="4 5" key="1">
    <citation type="submission" date="2019-12" db="EMBL/GenBank/DDBJ databases">
        <title>Mucilaginibacter sp. HME9299 genome sequencing and assembly.</title>
        <authorList>
            <person name="Kang H."/>
            <person name="Kim H."/>
            <person name="Joh K."/>
        </authorList>
    </citation>
    <scope>NUCLEOTIDE SEQUENCE [LARGE SCALE GENOMIC DNA]</scope>
    <source>
        <strain evidence="4 5">HME9299</strain>
    </source>
</reference>
<keyword evidence="1" id="KW-0175">Coiled coil</keyword>